<dbReference type="AlphaFoldDB" id="A0A7R8H570"/>
<reference evidence="1" key="1">
    <citation type="submission" date="2021-02" db="EMBL/GenBank/DDBJ databases">
        <authorList>
            <person name="Bekaert M."/>
        </authorList>
    </citation>
    <scope>NUCLEOTIDE SEQUENCE</scope>
    <source>
        <strain evidence="1">IoA-00</strain>
    </source>
</reference>
<keyword evidence="2" id="KW-1185">Reference proteome</keyword>
<accession>A0A7R8H570</accession>
<dbReference type="Proteomes" id="UP000675881">
    <property type="component" value="Chromosome 2"/>
</dbReference>
<name>A0A7R8H570_LEPSM</name>
<protein>
    <submittedName>
        <fullName evidence="1">(salmon louse) hypothetical protein</fullName>
    </submittedName>
</protein>
<gene>
    <name evidence="1" type="ORF">LSAA_6282</name>
</gene>
<dbReference type="EMBL" id="HG994581">
    <property type="protein sequence ID" value="CAF2875687.1"/>
    <property type="molecule type" value="Genomic_DNA"/>
</dbReference>
<dbReference type="OrthoDB" id="4507at2759"/>
<evidence type="ECO:0000313" key="1">
    <source>
        <dbReference type="EMBL" id="CAF2875687.1"/>
    </source>
</evidence>
<organism evidence="1 2">
    <name type="scientific">Lepeophtheirus salmonis</name>
    <name type="common">Salmon louse</name>
    <name type="synonym">Caligus salmonis</name>
    <dbReference type="NCBI Taxonomy" id="72036"/>
    <lineage>
        <taxon>Eukaryota</taxon>
        <taxon>Metazoa</taxon>
        <taxon>Ecdysozoa</taxon>
        <taxon>Arthropoda</taxon>
        <taxon>Crustacea</taxon>
        <taxon>Multicrustacea</taxon>
        <taxon>Hexanauplia</taxon>
        <taxon>Copepoda</taxon>
        <taxon>Siphonostomatoida</taxon>
        <taxon>Caligidae</taxon>
        <taxon>Lepeophtheirus</taxon>
    </lineage>
</organism>
<evidence type="ECO:0000313" key="2">
    <source>
        <dbReference type="Proteomes" id="UP000675881"/>
    </source>
</evidence>
<proteinExistence type="predicted"/>
<sequence length="102" mass="11818">MFILKLSSFIAFSEAIDDCTSPLLFRLSSEEYKAIYQYLDQRICWYLTCERYRQFLGSKKPSSSLALFLILGLTLALFLAISYYVLPISIIQKCAPSNYNYI</sequence>